<dbReference type="RefSeq" id="WP_226589675.1">
    <property type="nucleotide sequence ID" value="NZ_BLAY01000159.1"/>
</dbReference>
<gene>
    <name evidence="1" type="ORF">MiSe_71460</name>
</gene>
<proteinExistence type="predicted"/>
<dbReference type="AlphaFoldDB" id="A0AAV3XMP3"/>
<dbReference type="EMBL" id="BLAY01000159">
    <property type="protein sequence ID" value="GET42330.1"/>
    <property type="molecule type" value="Genomic_DNA"/>
</dbReference>
<dbReference type="Proteomes" id="UP001050975">
    <property type="component" value="Unassembled WGS sequence"/>
</dbReference>
<evidence type="ECO:0000313" key="1">
    <source>
        <dbReference type="EMBL" id="GET42330.1"/>
    </source>
</evidence>
<keyword evidence="2" id="KW-1185">Reference proteome</keyword>
<name>A0AAV3XMP3_9CYAN</name>
<organism evidence="1 2">
    <name type="scientific">Microseira wollei NIES-4236</name>
    <dbReference type="NCBI Taxonomy" id="2530354"/>
    <lineage>
        <taxon>Bacteria</taxon>
        <taxon>Bacillati</taxon>
        <taxon>Cyanobacteriota</taxon>
        <taxon>Cyanophyceae</taxon>
        <taxon>Oscillatoriophycideae</taxon>
        <taxon>Aerosakkonematales</taxon>
        <taxon>Aerosakkonemataceae</taxon>
        <taxon>Microseira</taxon>
    </lineage>
</organism>
<sequence length="518" mass="59681">MEDPIKLLSIVRDFEFNFTGADETRLKNILEQALRKWEEIDFVSFATAFEVQGRMMVNILNRLVAPGYHIIDSQLDGNNRQLLEKKFKQFMELVRYPDMGKGFWPWDIRRIETPGEVGCFPPKIIYLKRPENLGYPSQKDRQEALKFGGDVWIEFNVTPGETTNIDINNFISEFSLINDQKLLIQASWKWFAVYPCLLAEEIRQLRGRNKKSSILVYLLGTRKEFAKRPQNDYGLIVGLTAEVLQHQKLAEVVDAITFAWNMLAVSPHILDDGLKIAQLEAGRHTVHTVRTYITVQALPIIKFLVEKHIESDDAKELIIDLTNQIATLPAMMSFVSRRPLEHIDNSTDGLRSVDFSEYNLIESISDFFIEELEEKRGFITEVYQENHQELNHKLGKDQNKWVNELYLMSALSEVVSNIEKNSMSGSKVKILLTSIENSEGAELFRIKITNYLHPQKASTYEYDRQKSPIHGLKSLEAFFEALGGHATGELAPDGYTYSTIMDYNLTLWEKGINFLMHQ</sequence>
<protein>
    <submittedName>
        <fullName evidence="1">Uncharacterized protein</fullName>
    </submittedName>
</protein>
<evidence type="ECO:0000313" key="2">
    <source>
        <dbReference type="Proteomes" id="UP001050975"/>
    </source>
</evidence>
<accession>A0AAV3XMP3</accession>
<reference evidence="1" key="1">
    <citation type="submission" date="2019-10" db="EMBL/GenBank/DDBJ databases">
        <title>Draft genome sequece of Microseira wollei NIES-4236.</title>
        <authorList>
            <person name="Yamaguchi H."/>
            <person name="Suzuki S."/>
            <person name="Kawachi M."/>
        </authorList>
    </citation>
    <scope>NUCLEOTIDE SEQUENCE</scope>
    <source>
        <strain evidence="1">NIES-4236</strain>
    </source>
</reference>
<comment type="caution">
    <text evidence="1">The sequence shown here is derived from an EMBL/GenBank/DDBJ whole genome shotgun (WGS) entry which is preliminary data.</text>
</comment>